<name>A0A060T867_BLAAD</name>
<dbReference type="PANTHER" id="PTHR46395:SF1">
    <property type="entry name" value="ADP-RIBOSYLATION FACTOR GTPASE-ACTIVATING PROTEIN 1"/>
    <property type="match status" value="1"/>
</dbReference>
<evidence type="ECO:0000256" key="4">
    <source>
        <dbReference type="ARBA" id="ARBA00022833"/>
    </source>
</evidence>
<evidence type="ECO:0000259" key="7">
    <source>
        <dbReference type="PROSITE" id="PS50115"/>
    </source>
</evidence>
<dbReference type="EMBL" id="HG937694">
    <property type="protein sequence ID" value="CDP37133.1"/>
    <property type="molecule type" value="Genomic_DNA"/>
</dbReference>
<dbReference type="Pfam" id="PF01412">
    <property type="entry name" value="ArfGap"/>
    <property type="match status" value="1"/>
</dbReference>
<evidence type="ECO:0000256" key="1">
    <source>
        <dbReference type="ARBA" id="ARBA00022468"/>
    </source>
</evidence>
<dbReference type="GO" id="GO:0008270">
    <property type="term" value="F:zinc ion binding"/>
    <property type="evidence" value="ECO:0007669"/>
    <property type="project" value="UniProtKB-KW"/>
</dbReference>
<dbReference type="PROSITE" id="PS50115">
    <property type="entry name" value="ARFGAP"/>
    <property type="match status" value="1"/>
</dbReference>
<evidence type="ECO:0000256" key="6">
    <source>
        <dbReference type="SAM" id="MobiDB-lite"/>
    </source>
</evidence>
<dbReference type="GO" id="GO:0005096">
    <property type="term" value="F:GTPase activator activity"/>
    <property type="evidence" value="ECO:0007669"/>
    <property type="project" value="UniProtKB-KW"/>
</dbReference>
<feature type="compositionally biased region" description="Basic and acidic residues" evidence="6">
    <location>
        <begin position="147"/>
        <end position="158"/>
    </location>
</feature>
<evidence type="ECO:0000256" key="2">
    <source>
        <dbReference type="ARBA" id="ARBA00022723"/>
    </source>
</evidence>
<dbReference type="InterPro" id="IPR038508">
    <property type="entry name" value="ArfGAP_dom_sf"/>
</dbReference>
<reference evidence="8" key="2">
    <citation type="submission" date="2014-06" db="EMBL/GenBank/DDBJ databases">
        <title>The complete genome of Blastobotrys (Arxula) adeninivorans LS3 - a yeast of biotechnological interest.</title>
        <authorList>
            <person name="Kunze G."/>
            <person name="Gaillardin C."/>
            <person name="Czernicka M."/>
            <person name="Durrens P."/>
            <person name="Martin T."/>
            <person name="Boer E."/>
            <person name="Gabaldon T."/>
            <person name="Cruz J."/>
            <person name="Talla E."/>
            <person name="Marck C."/>
            <person name="Goffeau A."/>
            <person name="Barbe V."/>
            <person name="Baret P."/>
            <person name="Baronian K."/>
            <person name="Beier S."/>
            <person name="Bleykasten C."/>
            <person name="Bode R."/>
            <person name="Casaregola S."/>
            <person name="Despons L."/>
            <person name="Fairhead C."/>
            <person name="Giersberg M."/>
            <person name="Gierski P."/>
            <person name="Hahnel U."/>
            <person name="Hartmann A."/>
            <person name="Jankowska D."/>
            <person name="Jubin C."/>
            <person name="Jung P."/>
            <person name="Lafontaine I."/>
            <person name="Leh-Louis V."/>
            <person name="Lemaire M."/>
            <person name="Marcet-Houben M."/>
            <person name="Mascher M."/>
            <person name="Morel G."/>
            <person name="Richard G.-F."/>
            <person name="Riechen J."/>
            <person name="Sacerdot C."/>
            <person name="Sarkar A."/>
            <person name="Savel G."/>
            <person name="Schacherer J."/>
            <person name="Sherman D."/>
            <person name="Straub M.-L."/>
            <person name="Stein N."/>
            <person name="Thierry A."/>
            <person name="Trautwein-Schult A."/>
            <person name="Westhof E."/>
            <person name="Worch S."/>
            <person name="Dujon B."/>
            <person name="Souciet J.-L."/>
            <person name="Wincker P."/>
            <person name="Scholz U."/>
            <person name="Neuveglise N."/>
        </authorList>
    </citation>
    <scope>NUCLEOTIDE SEQUENCE</scope>
    <source>
        <strain evidence="8">LS3</strain>
    </source>
</reference>
<dbReference type="GO" id="GO:0030100">
    <property type="term" value="P:regulation of endocytosis"/>
    <property type="evidence" value="ECO:0007669"/>
    <property type="project" value="TreeGrafter"/>
</dbReference>
<dbReference type="AlphaFoldDB" id="A0A060T867"/>
<dbReference type="GO" id="GO:0032012">
    <property type="term" value="P:regulation of ARF protein signal transduction"/>
    <property type="evidence" value="ECO:0007669"/>
    <property type="project" value="TreeGrafter"/>
</dbReference>
<gene>
    <name evidence="8" type="ORF">GNLVRS02_ARAD1D04510g</name>
</gene>
<dbReference type="PhylomeDB" id="A0A060T867"/>
<dbReference type="PANTHER" id="PTHR46395">
    <property type="entry name" value="ADP-RIBOSYLATION FACTOR GTPASE-ACTIVATING PROTEIN 1"/>
    <property type="match status" value="1"/>
</dbReference>
<dbReference type="SUPFAM" id="SSF57863">
    <property type="entry name" value="ArfGap/RecO-like zinc finger"/>
    <property type="match status" value="1"/>
</dbReference>
<keyword evidence="1" id="KW-0343">GTPase activation</keyword>
<dbReference type="GO" id="GO:0000139">
    <property type="term" value="C:Golgi membrane"/>
    <property type="evidence" value="ECO:0007669"/>
    <property type="project" value="TreeGrafter"/>
</dbReference>
<keyword evidence="3 5" id="KW-0863">Zinc-finger</keyword>
<dbReference type="InterPro" id="IPR001164">
    <property type="entry name" value="ArfGAP_dom"/>
</dbReference>
<evidence type="ECO:0000256" key="3">
    <source>
        <dbReference type="ARBA" id="ARBA00022771"/>
    </source>
</evidence>
<feature type="compositionally biased region" description="Low complexity" evidence="6">
    <location>
        <begin position="159"/>
        <end position="179"/>
    </location>
</feature>
<dbReference type="Gene3D" id="1.10.220.150">
    <property type="entry name" value="Arf GTPase activating protein"/>
    <property type="match status" value="1"/>
</dbReference>
<proteinExistence type="predicted"/>
<feature type="domain" description="Arf-GAP" evidence="7">
    <location>
        <begin position="29"/>
        <end position="146"/>
    </location>
</feature>
<organism evidence="8">
    <name type="scientific">Blastobotrys adeninivorans</name>
    <name type="common">Yeast</name>
    <name type="synonym">Arxula adeninivorans</name>
    <dbReference type="NCBI Taxonomy" id="409370"/>
    <lineage>
        <taxon>Eukaryota</taxon>
        <taxon>Fungi</taxon>
        <taxon>Dikarya</taxon>
        <taxon>Ascomycota</taxon>
        <taxon>Saccharomycotina</taxon>
        <taxon>Dipodascomycetes</taxon>
        <taxon>Dipodascales</taxon>
        <taxon>Trichomonascaceae</taxon>
        <taxon>Blastobotrys</taxon>
    </lineage>
</organism>
<evidence type="ECO:0000256" key="5">
    <source>
        <dbReference type="PROSITE-ProRule" id="PRU00288"/>
    </source>
</evidence>
<evidence type="ECO:0000313" key="8">
    <source>
        <dbReference type="EMBL" id="CDP37133.1"/>
    </source>
</evidence>
<dbReference type="FunFam" id="1.10.220.150:FF:000014">
    <property type="entry name" value="ADP-ribosylation factor GTPase-activating protein"/>
    <property type="match status" value="1"/>
</dbReference>
<keyword evidence="2" id="KW-0479">Metal-binding</keyword>
<keyword evidence="4" id="KW-0862">Zinc</keyword>
<accession>A0A060T867</accession>
<feature type="region of interest" description="Disordered" evidence="6">
    <location>
        <begin position="144"/>
        <end position="237"/>
    </location>
</feature>
<dbReference type="CDD" id="cd08830">
    <property type="entry name" value="ArfGap_ArfGap1"/>
    <property type="match status" value="1"/>
</dbReference>
<reference evidence="8" key="1">
    <citation type="submission" date="2014-02" db="EMBL/GenBank/DDBJ databases">
        <authorList>
            <person name="Genoscope - CEA"/>
        </authorList>
    </citation>
    <scope>NUCLEOTIDE SEQUENCE</scope>
    <source>
        <strain evidence="8">LS3</strain>
    </source>
</reference>
<dbReference type="InterPro" id="IPR037278">
    <property type="entry name" value="ARFGAP/RecO"/>
</dbReference>
<sequence length="371" mass="40814">MIPSESHDMTKLEPKRAMAADWTVDPDNRRRLLALQKVGANKKCFDCGAANPQWASPKYGIFICLDCAGIHRGLGVHVSFVRSVTMDQFTAEEMKLMESGGNENAAQYFYEKEGLDRSLDAKVKYNSTVAEDYKEYLAAKAQGKGDSWVRRDRPRHVPSEGSVNSGSNGPSRPSSAASSQKAQNEAYFSQLGAKNASRPDNLPPNQGGRFTGFGSDYQPGGDRGSSSGGIDLDSLQKDPLGSLTKGWSMFTKSVSEVSDTYIKPQMRQFGESDLSSNARKAMLQFGQKMQETGKYGMETFNTFTQQHMQQGGQSSRSGGSQYGKLFDDIGDDNSLLGKPEVEPAFGLARPNERTKLEGIKSKKAEEEWDEW</sequence>
<protein>
    <submittedName>
        <fullName evidence="8">ARAD1D04510p</fullName>
    </submittedName>
</protein>
<dbReference type="SMART" id="SM00105">
    <property type="entry name" value="ArfGap"/>
    <property type="match status" value="1"/>
</dbReference>
<dbReference type="PRINTS" id="PR00405">
    <property type="entry name" value="REVINTRACTNG"/>
</dbReference>